<reference evidence="1" key="1">
    <citation type="submission" date="2023-10" db="EMBL/GenBank/DDBJ databases">
        <title>Genome assemblies of two species of porcelain crab, Petrolisthes cinctipes and Petrolisthes manimaculis (Anomura: Porcellanidae).</title>
        <authorList>
            <person name="Angst P."/>
        </authorList>
    </citation>
    <scope>NUCLEOTIDE SEQUENCE</scope>
    <source>
        <strain evidence="1">PB745_01</strain>
        <tissue evidence="1">Gill</tissue>
    </source>
</reference>
<protein>
    <submittedName>
        <fullName evidence="1">Uncharacterized protein</fullName>
    </submittedName>
</protein>
<dbReference type="EMBL" id="JAWQEG010003662">
    <property type="protein sequence ID" value="KAK3865105.1"/>
    <property type="molecule type" value="Genomic_DNA"/>
</dbReference>
<sequence length="96" mass="10924">MPGYYTSMEVSADQLIRPSVRPSVLYINGGTAGQPIRPSVRTIHQWRYCRPTHPSIRPSIRESSSNPLHFTPNEVKWCTAFIPSSLVDRSEVKVKR</sequence>
<accession>A0AAE1K831</accession>
<keyword evidence="2" id="KW-1185">Reference proteome</keyword>
<evidence type="ECO:0000313" key="1">
    <source>
        <dbReference type="EMBL" id="KAK3865105.1"/>
    </source>
</evidence>
<name>A0AAE1K831_PETCI</name>
<dbReference type="Proteomes" id="UP001286313">
    <property type="component" value="Unassembled WGS sequence"/>
</dbReference>
<proteinExistence type="predicted"/>
<gene>
    <name evidence="1" type="ORF">Pcinc_029272</name>
</gene>
<organism evidence="1 2">
    <name type="scientific">Petrolisthes cinctipes</name>
    <name type="common">Flat porcelain crab</name>
    <dbReference type="NCBI Taxonomy" id="88211"/>
    <lineage>
        <taxon>Eukaryota</taxon>
        <taxon>Metazoa</taxon>
        <taxon>Ecdysozoa</taxon>
        <taxon>Arthropoda</taxon>
        <taxon>Crustacea</taxon>
        <taxon>Multicrustacea</taxon>
        <taxon>Malacostraca</taxon>
        <taxon>Eumalacostraca</taxon>
        <taxon>Eucarida</taxon>
        <taxon>Decapoda</taxon>
        <taxon>Pleocyemata</taxon>
        <taxon>Anomura</taxon>
        <taxon>Galatheoidea</taxon>
        <taxon>Porcellanidae</taxon>
        <taxon>Petrolisthes</taxon>
    </lineage>
</organism>
<dbReference type="AlphaFoldDB" id="A0AAE1K831"/>
<comment type="caution">
    <text evidence="1">The sequence shown here is derived from an EMBL/GenBank/DDBJ whole genome shotgun (WGS) entry which is preliminary data.</text>
</comment>
<evidence type="ECO:0000313" key="2">
    <source>
        <dbReference type="Proteomes" id="UP001286313"/>
    </source>
</evidence>